<dbReference type="Pfam" id="PF00092">
    <property type="entry name" value="VWA"/>
    <property type="match status" value="1"/>
</dbReference>
<dbReference type="RefSeq" id="WP_177199139.1">
    <property type="nucleotide sequence ID" value="NZ_FOOK01000023.1"/>
</dbReference>
<evidence type="ECO:0000259" key="2">
    <source>
        <dbReference type="PROSITE" id="PS50234"/>
    </source>
</evidence>
<reference evidence="3 4" key="1">
    <citation type="submission" date="2016-10" db="EMBL/GenBank/DDBJ databases">
        <authorList>
            <person name="de Groot N.N."/>
        </authorList>
    </citation>
    <scope>NUCLEOTIDE SEQUENCE [LARGE SCALE GENOMIC DNA]</scope>
    <source>
        <strain evidence="3 4">DSM 44945</strain>
    </source>
</reference>
<name>A0A1I2QLU1_9BACL</name>
<keyword evidence="4" id="KW-1185">Reference proteome</keyword>
<feature type="domain" description="VWFA" evidence="2">
    <location>
        <begin position="131"/>
        <end position="323"/>
    </location>
</feature>
<protein>
    <submittedName>
        <fullName evidence="3">D-amino-acid dehydrogenase</fullName>
    </submittedName>
</protein>
<organism evidence="3 4">
    <name type="scientific">Planifilum fulgidum</name>
    <dbReference type="NCBI Taxonomy" id="201973"/>
    <lineage>
        <taxon>Bacteria</taxon>
        <taxon>Bacillati</taxon>
        <taxon>Bacillota</taxon>
        <taxon>Bacilli</taxon>
        <taxon>Bacillales</taxon>
        <taxon>Thermoactinomycetaceae</taxon>
        <taxon>Planifilum</taxon>
    </lineage>
</organism>
<evidence type="ECO:0000313" key="4">
    <source>
        <dbReference type="Proteomes" id="UP000198661"/>
    </source>
</evidence>
<proteinExistence type="predicted"/>
<evidence type="ECO:0000313" key="3">
    <source>
        <dbReference type="EMBL" id="SFG26656.1"/>
    </source>
</evidence>
<evidence type="ECO:0000256" key="1">
    <source>
        <dbReference type="SAM" id="SignalP"/>
    </source>
</evidence>
<dbReference type="Proteomes" id="UP000198661">
    <property type="component" value="Unassembled WGS sequence"/>
</dbReference>
<dbReference type="AlphaFoldDB" id="A0A1I2QLU1"/>
<dbReference type="PROSITE" id="PS50234">
    <property type="entry name" value="VWFA"/>
    <property type="match status" value="1"/>
</dbReference>
<dbReference type="PROSITE" id="PS51257">
    <property type="entry name" value="PROKAR_LIPOPROTEIN"/>
    <property type="match status" value="1"/>
</dbReference>
<accession>A0A1I2QLU1</accession>
<dbReference type="InterPro" id="IPR036465">
    <property type="entry name" value="vWFA_dom_sf"/>
</dbReference>
<sequence>MKRALLWMLILCLVFSSGCSLLSGQNVDKADKKSDEEEVKQAATDVEGMLREGPGKYAGDKYDEEKVKAELDKLPDNLTADEAYNHLVALLAEDYKPILKELDALDPTIKTNIKEPGGVNVPEGELPKQVNVEILLDASGSMAGRVSGGVKMDLAKKAIHDFVSKLPEGAQVALRVYGHKGSNQQKDKELSCKSTEVVYPLGAYDKSSFQKSLGKFRPTGWTPLAAAIEQAKNDLSGKTGENVENIIYVVSDGIETCGGDPVKAAKELHESEIQAIVNIIGFDVDNEGQRALKKVAEAGGGKYTTVSTGEDLKKHLEGEYRRLSVEWMDWGNKSYLDAQQQWTDKWKKLTDLTTLLSRTNHEENTRMLKAKDYLESRGKLHNPDELYDKISNRWEKISSYEEKRYKELDKILEEEKIKEQKRVEEKEKEMLDQYDH</sequence>
<dbReference type="STRING" id="201973.SAMN04488025_12342"/>
<gene>
    <name evidence="3" type="ORF">SAMN04488025_12342</name>
</gene>
<dbReference type="SMART" id="SM00327">
    <property type="entry name" value="VWA"/>
    <property type="match status" value="1"/>
</dbReference>
<keyword evidence="1" id="KW-0732">Signal</keyword>
<dbReference type="EMBL" id="FOOK01000023">
    <property type="protein sequence ID" value="SFG26656.1"/>
    <property type="molecule type" value="Genomic_DNA"/>
</dbReference>
<dbReference type="Gene3D" id="3.40.50.410">
    <property type="entry name" value="von Willebrand factor, type A domain"/>
    <property type="match status" value="2"/>
</dbReference>
<dbReference type="InterPro" id="IPR002035">
    <property type="entry name" value="VWF_A"/>
</dbReference>
<feature type="chain" id="PRO_5039691349" evidence="1">
    <location>
        <begin position="23"/>
        <end position="436"/>
    </location>
</feature>
<dbReference type="SUPFAM" id="SSF53300">
    <property type="entry name" value="vWA-like"/>
    <property type="match status" value="1"/>
</dbReference>
<feature type="signal peptide" evidence="1">
    <location>
        <begin position="1"/>
        <end position="22"/>
    </location>
</feature>